<reference evidence="3" key="1">
    <citation type="submission" date="2020-05" db="EMBL/GenBank/DDBJ databases">
        <title>WGS assembly of Panicum virgatum.</title>
        <authorList>
            <person name="Lovell J.T."/>
            <person name="Jenkins J."/>
            <person name="Shu S."/>
            <person name="Juenger T.E."/>
            <person name="Schmutz J."/>
        </authorList>
    </citation>
    <scope>NUCLEOTIDE SEQUENCE</scope>
    <source>
        <strain evidence="3">AP13</strain>
    </source>
</reference>
<dbReference type="PANTHER" id="PTHR46610">
    <property type="entry name" value="OS05G0181300 PROTEIN"/>
    <property type="match status" value="1"/>
</dbReference>
<feature type="transmembrane region" description="Helical" evidence="1">
    <location>
        <begin position="134"/>
        <end position="152"/>
    </location>
</feature>
<keyword evidence="1" id="KW-0812">Transmembrane</keyword>
<proteinExistence type="predicted"/>
<accession>A0A8T0USC9</accession>
<gene>
    <name evidence="3" type="ORF">PVAP13_3KG161700</name>
</gene>
<organism evidence="3 4">
    <name type="scientific">Panicum virgatum</name>
    <name type="common">Blackwell switchgrass</name>
    <dbReference type="NCBI Taxonomy" id="38727"/>
    <lineage>
        <taxon>Eukaryota</taxon>
        <taxon>Viridiplantae</taxon>
        <taxon>Streptophyta</taxon>
        <taxon>Embryophyta</taxon>
        <taxon>Tracheophyta</taxon>
        <taxon>Spermatophyta</taxon>
        <taxon>Magnoliopsida</taxon>
        <taxon>Liliopsida</taxon>
        <taxon>Poales</taxon>
        <taxon>Poaceae</taxon>
        <taxon>PACMAD clade</taxon>
        <taxon>Panicoideae</taxon>
        <taxon>Panicodae</taxon>
        <taxon>Paniceae</taxon>
        <taxon>Panicinae</taxon>
        <taxon>Panicum</taxon>
        <taxon>Panicum sect. Hiantes</taxon>
    </lineage>
</organism>
<dbReference type="AlphaFoldDB" id="A0A8T0USC9"/>
<feature type="transmembrane region" description="Helical" evidence="1">
    <location>
        <begin position="94"/>
        <end position="114"/>
    </location>
</feature>
<dbReference type="Proteomes" id="UP000823388">
    <property type="component" value="Chromosome 3K"/>
</dbReference>
<dbReference type="PANTHER" id="PTHR46610:SF20">
    <property type="entry name" value="OS05G0181300 PROTEIN"/>
    <property type="match status" value="1"/>
</dbReference>
<keyword evidence="1" id="KW-1133">Transmembrane helix</keyword>
<sequence length="181" mass="19341">MIPHNMSTHAIAFLASSGALLSAAPSNNLGCFSHPPVQVSMDAVIVKKNNAAISDDGQAAACCNAGAPAATLMIFLACILVGTVHQVRDRPRDLAFLAFAYADLAALFLCLRRAERLPREPSPEEGAEERRRLQLVVWTLSAALSCAFAYRVSLIMPPVLVVAVWSMTSFVVVAGFFVLVL</sequence>
<feature type="transmembrane region" description="Helical" evidence="1">
    <location>
        <begin position="159"/>
        <end position="180"/>
    </location>
</feature>
<keyword evidence="4" id="KW-1185">Reference proteome</keyword>
<dbReference type="Pfam" id="PF20100">
    <property type="entry name" value="DUF6490"/>
    <property type="match status" value="1"/>
</dbReference>
<evidence type="ECO:0000256" key="2">
    <source>
        <dbReference type="SAM" id="SignalP"/>
    </source>
</evidence>
<evidence type="ECO:0000313" key="3">
    <source>
        <dbReference type="EMBL" id="KAG2625028.1"/>
    </source>
</evidence>
<evidence type="ECO:0000256" key="1">
    <source>
        <dbReference type="SAM" id="Phobius"/>
    </source>
</evidence>
<keyword evidence="2" id="KW-0732">Signal</keyword>
<dbReference type="EMBL" id="CM029041">
    <property type="protein sequence ID" value="KAG2625028.1"/>
    <property type="molecule type" value="Genomic_DNA"/>
</dbReference>
<name>A0A8T0USC9_PANVG</name>
<comment type="caution">
    <text evidence="3">The sequence shown here is derived from an EMBL/GenBank/DDBJ whole genome shotgun (WGS) entry which is preliminary data.</text>
</comment>
<keyword evidence="1" id="KW-0472">Membrane</keyword>
<feature type="transmembrane region" description="Helical" evidence="1">
    <location>
        <begin position="57"/>
        <end position="82"/>
    </location>
</feature>
<feature type="chain" id="PRO_5035740809" evidence="2">
    <location>
        <begin position="24"/>
        <end position="181"/>
    </location>
</feature>
<protein>
    <submittedName>
        <fullName evidence="3">Uncharacterized protein</fullName>
    </submittedName>
</protein>
<dbReference type="InterPro" id="IPR045501">
    <property type="entry name" value="DUF6490"/>
</dbReference>
<evidence type="ECO:0000313" key="4">
    <source>
        <dbReference type="Proteomes" id="UP000823388"/>
    </source>
</evidence>
<feature type="signal peptide" evidence="2">
    <location>
        <begin position="1"/>
        <end position="23"/>
    </location>
</feature>